<dbReference type="InterPro" id="IPR049303">
    <property type="entry name" value="Glyco_hydro_109_C"/>
</dbReference>
<evidence type="ECO:0000256" key="5">
    <source>
        <dbReference type="ARBA" id="ARBA00023295"/>
    </source>
</evidence>
<sequence length="396" mass="44193">MKNSPLRLAIVGGQRGSHFSGSMSSLRDDIELVAICDLDESTVNQWQSSWEGLKGFTNYEEMLADPDIDAVFLATPLFIHARQAIAALRAGKHVLSEVIAVTTLEDGWELIETVKATGKHYMMAENYCFIRSNMQVMNMIKSNVFGSLTYLEGAYIHDCRSMLFDSKGELTWRGRLHRDYNGMNYPTHSLGPLAMWMDLNREGGDRLVSISTFTSSAVAARRYFHEVVKPAHPYARDVDFQQGDSAISILRTASGALIHLRVDWTSGRPHDMAHYALQGERGAYTSGKPGDEGPLVYMEGISPGLSWEGDIAWEPLSKYSASYEHPLWRDFGAEAKKAGHGGGDLFVIKEFADAIHENRNPMIDVYDAVLWSSIFPLSMESVSKGGREIQIPNFRI</sequence>
<dbReference type="SUPFAM" id="SSF55347">
    <property type="entry name" value="Glyceraldehyde-3-phosphate dehydrogenase-like, C-terminal domain"/>
    <property type="match status" value="1"/>
</dbReference>
<dbReference type="SUPFAM" id="SSF51735">
    <property type="entry name" value="NAD(P)-binding Rossmann-fold domains"/>
    <property type="match status" value="1"/>
</dbReference>
<comment type="caution">
    <text evidence="8">The sequence shown here is derived from an EMBL/GenBank/DDBJ whole genome shotgun (WGS) entry which is preliminary data.</text>
</comment>
<evidence type="ECO:0000256" key="1">
    <source>
        <dbReference type="ARBA" id="ARBA00001911"/>
    </source>
</evidence>
<reference evidence="8 9" key="1">
    <citation type="submission" date="2023-03" db="EMBL/GenBank/DDBJ databases">
        <title>Bacillus Genome Sequencing.</title>
        <authorList>
            <person name="Dunlap C."/>
        </authorList>
    </citation>
    <scope>NUCLEOTIDE SEQUENCE [LARGE SCALE GENOMIC DNA]</scope>
    <source>
        <strain evidence="8 9">BD-525</strain>
    </source>
</reference>
<accession>A0ABU6GW40</accession>
<keyword evidence="3" id="KW-0378">Hydrolase</keyword>
<comment type="similarity">
    <text evidence="2">Belongs to the Gfo/Idh/MocA family. Glycosyl hydrolase 109 subfamily.</text>
</comment>
<evidence type="ECO:0000256" key="2">
    <source>
        <dbReference type="ARBA" id="ARBA00009329"/>
    </source>
</evidence>
<dbReference type="PANTHER" id="PTHR43818">
    <property type="entry name" value="BCDNA.GH03377"/>
    <property type="match status" value="1"/>
</dbReference>
<feature type="domain" description="Gfo/Idh/MocA-like oxidoreductase N-terminal" evidence="6">
    <location>
        <begin position="7"/>
        <end position="123"/>
    </location>
</feature>
<dbReference type="RefSeq" id="WP_326090361.1">
    <property type="nucleotide sequence ID" value="NZ_JARLKZ010000016.1"/>
</dbReference>
<name>A0ABU6GW40_9BACL</name>
<evidence type="ECO:0000259" key="6">
    <source>
        <dbReference type="Pfam" id="PF01408"/>
    </source>
</evidence>
<dbReference type="Pfam" id="PF01408">
    <property type="entry name" value="GFO_IDH_MocA"/>
    <property type="match status" value="1"/>
</dbReference>
<protein>
    <submittedName>
        <fullName evidence="8">Gfo/Idh/MocA family oxidoreductase</fullName>
    </submittedName>
</protein>
<organism evidence="8 9">
    <name type="scientific">Paenibacillus dokdonensis</name>
    <dbReference type="NCBI Taxonomy" id="2567944"/>
    <lineage>
        <taxon>Bacteria</taxon>
        <taxon>Bacillati</taxon>
        <taxon>Bacillota</taxon>
        <taxon>Bacilli</taxon>
        <taxon>Bacillales</taxon>
        <taxon>Paenibacillaceae</taxon>
        <taxon>Paenibacillus</taxon>
    </lineage>
</organism>
<evidence type="ECO:0000313" key="9">
    <source>
        <dbReference type="Proteomes" id="UP001344632"/>
    </source>
</evidence>
<evidence type="ECO:0000256" key="4">
    <source>
        <dbReference type="ARBA" id="ARBA00023027"/>
    </source>
</evidence>
<feature type="domain" description="Glycosyl hydrolase 109 C-terminal" evidence="7">
    <location>
        <begin position="134"/>
        <end position="302"/>
    </location>
</feature>
<keyword evidence="9" id="KW-1185">Reference proteome</keyword>
<dbReference type="EMBL" id="JARLKZ010000016">
    <property type="protein sequence ID" value="MEC0242591.1"/>
    <property type="molecule type" value="Genomic_DNA"/>
</dbReference>
<dbReference type="InterPro" id="IPR000683">
    <property type="entry name" value="Gfo/Idh/MocA-like_OxRdtase_N"/>
</dbReference>
<comment type="cofactor">
    <cofactor evidence="1">
        <name>NAD(+)</name>
        <dbReference type="ChEBI" id="CHEBI:57540"/>
    </cofactor>
</comment>
<proteinExistence type="inferred from homology"/>
<evidence type="ECO:0000313" key="8">
    <source>
        <dbReference type="EMBL" id="MEC0242591.1"/>
    </source>
</evidence>
<gene>
    <name evidence="8" type="ORF">P4H66_22515</name>
</gene>
<keyword evidence="5" id="KW-0326">Glycosidase</keyword>
<evidence type="ECO:0000256" key="3">
    <source>
        <dbReference type="ARBA" id="ARBA00022801"/>
    </source>
</evidence>
<dbReference type="Gene3D" id="3.30.360.10">
    <property type="entry name" value="Dihydrodipicolinate Reductase, domain 2"/>
    <property type="match status" value="1"/>
</dbReference>
<dbReference type="PANTHER" id="PTHR43818:SF1">
    <property type="entry name" value="GLYCOSYL HYDROLASE FAMILY 109 PROTEIN"/>
    <property type="match status" value="1"/>
</dbReference>
<dbReference type="InterPro" id="IPR036291">
    <property type="entry name" value="NAD(P)-bd_dom_sf"/>
</dbReference>
<keyword evidence="4" id="KW-0520">NAD</keyword>
<dbReference type="Proteomes" id="UP001344632">
    <property type="component" value="Unassembled WGS sequence"/>
</dbReference>
<dbReference type="InterPro" id="IPR050463">
    <property type="entry name" value="Gfo/Idh/MocA_oxidrdct_glycsds"/>
</dbReference>
<dbReference type="Pfam" id="PF21252">
    <property type="entry name" value="Glyco_hydro_109_C"/>
    <property type="match status" value="1"/>
</dbReference>
<evidence type="ECO:0000259" key="7">
    <source>
        <dbReference type="Pfam" id="PF21252"/>
    </source>
</evidence>
<dbReference type="Gene3D" id="3.40.50.720">
    <property type="entry name" value="NAD(P)-binding Rossmann-like Domain"/>
    <property type="match status" value="1"/>
</dbReference>